<proteinExistence type="predicted"/>
<feature type="domain" description="TLDc" evidence="11">
    <location>
        <begin position="221"/>
        <end position="388"/>
    </location>
</feature>
<evidence type="ECO:0000259" key="11">
    <source>
        <dbReference type="PROSITE" id="PS51886"/>
    </source>
</evidence>
<evidence type="ECO:0000256" key="10">
    <source>
        <dbReference type="SAM" id="MobiDB-lite"/>
    </source>
</evidence>
<dbReference type="GO" id="GO:0016020">
    <property type="term" value="C:membrane"/>
    <property type="evidence" value="ECO:0007669"/>
    <property type="project" value="UniProtKB-SubCell"/>
</dbReference>
<evidence type="ECO:0000256" key="3">
    <source>
        <dbReference type="ARBA" id="ARBA00004496"/>
    </source>
</evidence>
<dbReference type="GO" id="GO:0005764">
    <property type="term" value="C:lysosome"/>
    <property type="evidence" value="ECO:0007669"/>
    <property type="project" value="UniProtKB-SubCell"/>
</dbReference>
<comment type="subcellular location">
    <subcellularLocation>
        <location evidence="3">Cytoplasm</location>
    </subcellularLocation>
    <subcellularLocation>
        <location evidence="2">Lysosome</location>
    </subcellularLocation>
    <subcellularLocation>
        <location evidence="1">Membrane</location>
    </subcellularLocation>
</comment>
<evidence type="ECO:0000256" key="1">
    <source>
        <dbReference type="ARBA" id="ARBA00004370"/>
    </source>
</evidence>
<dbReference type="PANTHER" id="PTHR23354">
    <property type="entry name" value="NUCLEOLAR PROTEIN 7/ESTROGEN RECEPTOR COACTIVATOR-RELATED"/>
    <property type="match status" value="1"/>
</dbReference>
<evidence type="ECO:0000256" key="2">
    <source>
        <dbReference type="ARBA" id="ARBA00004371"/>
    </source>
</evidence>
<evidence type="ECO:0000256" key="5">
    <source>
        <dbReference type="ARBA" id="ARBA00023136"/>
    </source>
</evidence>
<dbReference type="InterPro" id="IPR006571">
    <property type="entry name" value="TLDc_dom"/>
</dbReference>
<dbReference type="GO" id="GO:0005634">
    <property type="term" value="C:nucleus"/>
    <property type="evidence" value="ECO:0007669"/>
    <property type="project" value="TreeGrafter"/>
</dbReference>
<reference evidence="12" key="1">
    <citation type="submission" date="2015-12" db="EMBL/GenBank/DDBJ databases">
        <title>De novo transcriptome assembly of four potential Pierce s Disease insect vectors from Arizona vineyards.</title>
        <authorList>
            <person name="Tassone E.E."/>
        </authorList>
    </citation>
    <scope>NUCLEOTIDE SEQUENCE</scope>
</reference>
<evidence type="ECO:0000313" key="12">
    <source>
        <dbReference type="EMBL" id="JAS09567.1"/>
    </source>
</evidence>
<dbReference type="EMBL" id="GEDC01027731">
    <property type="protein sequence ID" value="JAS09567.1"/>
    <property type="molecule type" value="Transcribed_RNA"/>
</dbReference>
<evidence type="ECO:0000256" key="7">
    <source>
        <dbReference type="ARBA" id="ARBA00039594"/>
    </source>
</evidence>
<dbReference type="AlphaFoldDB" id="A0A1B6C7T1"/>
<dbReference type="Pfam" id="PF07534">
    <property type="entry name" value="TLD"/>
    <property type="match status" value="1"/>
</dbReference>
<keyword evidence="5" id="KW-0472">Membrane</keyword>
<evidence type="ECO:0000256" key="4">
    <source>
        <dbReference type="ARBA" id="ARBA00022490"/>
    </source>
</evidence>
<dbReference type="GO" id="GO:0006979">
    <property type="term" value="P:response to oxidative stress"/>
    <property type="evidence" value="ECO:0007669"/>
    <property type="project" value="TreeGrafter"/>
</dbReference>
<evidence type="ECO:0000256" key="6">
    <source>
        <dbReference type="ARBA" id="ARBA00023228"/>
    </source>
</evidence>
<evidence type="ECO:0000256" key="9">
    <source>
        <dbReference type="ARBA" id="ARBA00042134"/>
    </source>
</evidence>
<organism evidence="12">
    <name type="scientific">Clastoptera arizonana</name>
    <name type="common">Arizona spittle bug</name>
    <dbReference type="NCBI Taxonomy" id="38151"/>
    <lineage>
        <taxon>Eukaryota</taxon>
        <taxon>Metazoa</taxon>
        <taxon>Ecdysozoa</taxon>
        <taxon>Arthropoda</taxon>
        <taxon>Hexapoda</taxon>
        <taxon>Insecta</taxon>
        <taxon>Pterygota</taxon>
        <taxon>Neoptera</taxon>
        <taxon>Paraneoptera</taxon>
        <taxon>Hemiptera</taxon>
        <taxon>Auchenorrhyncha</taxon>
        <taxon>Cercopoidea</taxon>
        <taxon>Clastopteridae</taxon>
        <taxon>Clastoptera</taxon>
    </lineage>
</organism>
<protein>
    <recommendedName>
        <fullName evidence="7">MTOR-associated protein MEAK7</fullName>
    </recommendedName>
    <alternativeName>
        <fullName evidence="9">TBC/LysM-associated domain-containing protein 1</fullName>
    </alternativeName>
    <alternativeName>
        <fullName evidence="8">TLD domain-containing protein 1</fullName>
    </alternativeName>
</protein>
<dbReference type="PROSITE" id="PS51886">
    <property type="entry name" value="TLDC"/>
    <property type="match status" value="1"/>
</dbReference>
<accession>A0A1B6C7T1</accession>
<feature type="region of interest" description="Disordered" evidence="10">
    <location>
        <begin position="390"/>
        <end position="453"/>
    </location>
</feature>
<gene>
    <name evidence="12" type="ORF">g.38923</name>
</gene>
<sequence>MGGKSSKSDSTKKIFQPSEEEIILSYLGLKNISDKISPPNLKGLWQNLLEPSLLDQIITYLIKQSKSSDSGITMSTLSQFYVTFVRGTIDEVAVTIMDLIGGRPNSDQEVVTQREKIVKYTSNLISSYLKILDDRKDRYLNSWSADSRKLNSQSLISVVEALCSELDAQTDVTLDKLERFLSQTCIITQMNSWLATSLLNLRPQKTNLFPKALLPNPKTPSILDAVQIIYMNSLLPLEFRSQWRFLFSTATHGESFSSMMGSIMNQGPTLVVVRDTALHTFGGFASDSWSPNPKFVGNETCFLFKLAPAVKVFTSTGYNNHYMYVNCNQPTFPNGLGMGGQFGFFGFWLDSDFGHGESSDFCITYRNYEMLSAEPKFNIRHLEIWGVGDPPPTPEELGERPTTSVLDKDPTVTQMLEMIGRKQHSKGLRESPGRVRPVFPTESSDEEDKKDKS</sequence>
<evidence type="ECO:0000256" key="8">
    <source>
        <dbReference type="ARBA" id="ARBA00041780"/>
    </source>
</evidence>
<dbReference type="SMART" id="SM00584">
    <property type="entry name" value="TLDc"/>
    <property type="match status" value="1"/>
</dbReference>
<keyword evidence="4" id="KW-0963">Cytoplasm</keyword>
<dbReference type="PANTHER" id="PTHR23354:SF131">
    <property type="entry name" value="MTOR-ASSOCIATED PROTEIN MEAK7"/>
    <property type="match status" value="1"/>
</dbReference>
<name>A0A1B6C7T1_9HEMI</name>
<keyword evidence="6" id="KW-0458">Lysosome</keyword>